<feature type="region of interest" description="Disordered" evidence="8">
    <location>
        <begin position="85"/>
        <end position="135"/>
    </location>
</feature>
<dbReference type="EMBL" id="JASNWA010000011">
    <property type="protein sequence ID" value="KAK3166804.1"/>
    <property type="molecule type" value="Genomic_DNA"/>
</dbReference>
<evidence type="ECO:0000313" key="11">
    <source>
        <dbReference type="Proteomes" id="UP001276659"/>
    </source>
</evidence>
<dbReference type="FunFam" id="3.30.160.60:FF:000065">
    <property type="entry name" value="B-cell CLL/lymphoma 6, member B"/>
    <property type="match status" value="1"/>
</dbReference>
<keyword evidence="3" id="KW-0677">Repeat</keyword>
<proteinExistence type="predicted"/>
<evidence type="ECO:0000256" key="1">
    <source>
        <dbReference type="ARBA" id="ARBA00004123"/>
    </source>
</evidence>
<evidence type="ECO:0000259" key="9">
    <source>
        <dbReference type="PROSITE" id="PS50157"/>
    </source>
</evidence>
<dbReference type="CDD" id="cd12148">
    <property type="entry name" value="fungal_TF_MHR"/>
    <property type="match status" value="1"/>
</dbReference>
<dbReference type="PANTHER" id="PTHR40626">
    <property type="entry name" value="MIP31509P"/>
    <property type="match status" value="1"/>
</dbReference>
<feature type="region of interest" description="Disordered" evidence="8">
    <location>
        <begin position="934"/>
        <end position="987"/>
    </location>
</feature>
<dbReference type="Proteomes" id="UP001276659">
    <property type="component" value="Unassembled WGS sequence"/>
</dbReference>
<keyword evidence="4 7" id="KW-0863">Zinc-finger</keyword>
<feature type="compositionally biased region" description="Polar residues" evidence="8">
    <location>
        <begin position="970"/>
        <end position="985"/>
    </location>
</feature>
<comment type="caution">
    <text evidence="10">The sequence shown here is derived from an EMBL/GenBank/DDBJ whole genome shotgun (WGS) entry which is preliminary data.</text>
</comment>
<dbReference type="GO" id="GO:0000785">
    <property type="term" value="C:chromatin"/>
    <property type="evidence" value="ECO:0007669"/>
    <property type="project" value="TreeGrafter"/>
</dbReference>
<organism evidence="10 11">
    <name type="scientific">Lepraria neglecta</name>
    <dbReference type="NCBI Taxonomy" id="209136"/>
    <lineage>
        <taxon>Eukaryota</taxon>
        <taxon>Fungi</taxon>
        <taxon>Dikarya</taxon>
        <taxon>Ascomycota</taxon>
        <taxon>Pezizomycotina</taxon>
        <taxon>Lecanoromycetes</taxon>
        <taxon>OSLEUM clade</taxon>
        <taxon>Lecanoromycetidae</taxon>
        <taxon>Lecanorales</taxon>
        <taxon>Lecanorineae</taxon>
        <taxon>Stereocaulaceae</taxon>
        <taxon>Lepraria</taxon>
    </lineage>
</organism>
<dbReference type="InterPro" id="IPR051059">
    <property type="entry name" value="VerF-like"/>
</dbReference>
<dbReference type="AlphaFoldDB" id="A0AAD9YVL9"/>
<dbReference type="PANTHER" id="PTHR40626:SF13">
    <property type="entry name" value="RESPIRATION FACTOR 2-RELATED"/>
    <property type="match status" value="1"/>
</dbReference>
<feature type="region of interest" description="Disordered" evidence="8">
    <location>
        <begin position="1"/>
        <end position="32"/>
    </location>
</feature>
<feature type="region of interest" description="Disordered" evidence="8">
    <location>
        <begin position="409"/>
        <end position="439"/>
    </location>
</feature>
<keyword evidence="11" id="KW-1185">Reference proteome</keyword>
<gene>
    <name evidence="10" type="ORF">OEA41_009929</name>
</gene>
<dbReference type="Gene3D" id="3.30.160.60">
    <property type="entry name" value="Classic Zinc Finger"/>
    <property type="match status" value="2"/>
</dbReference>
<dbReference type="SMART" id="SM00355">
    <property type="entry name" value="ZnF_C2H2"/>
    <property type="match status" value="2"/>
</dbReference>
<dbReference type="Pfam" id="PF04082">
    <property type="entry name" value="Fungal_trans"/>
    <property type="match status" value="1"/>
</dbReference>
<comment type="subcellular location">
    <subcellularLocation>
        <location evidence="1">Nucleus</location>
    </subcellularLocation>
</comment>
<dbReference type="FunFam" id="3.30.160.60:FF:000576">
    <property type="entry name" value="C2H2 transcription factor (AmdX)"/>
    <property type="match status" value="1"/>
</dbReference>
<reference evidence="10" key="1">
    <citation type="submission" date="2022-11" db="EMBL/GenBank/DDBJ databases">
        <title>Chromosomal genome sequence assembly and mating type (MAT) locus characterization of the leprose asexual lichenized fungus Lepraria neglecta (Nyl.) Erichsen.</title>
        <authorList>
            <person name="Allen J.L."/>
            <person name="Pfeffer B."/>
        </authorList>
    </citation>
    <scope>NUCLEOTIDE SEQUENCE</scope>
    <source>
        <strain evidence="10">Allen 5258</strain>
    </source>
</reference>
<name>A0AAD9YVL9_9LECA</name>
<evidence type="ECO:0000313" key="10">
    <source>
        <dbReference type="EMBL" id="KAK3166804.1"/>
    </source>
</evidence>
<dbReference type="GO" id="GO:0000978">
    <property type="term" value="F:RNA polymerase II cis-regulatory region sequence-specific DNA binding"/>
    <property type="evidence" value="ECO:0007669"/>
    <property type="project" value="InterPro"/>
</dbReference>
<accession>A0AAD9YVL9</accession>
<feature type="compositionally biased region" description="Low complexity" evidence="8">
    <location>
        <begin position="937"/>
        <end position="959"/>
    </location>
</feature>
<keyword evidence="5" id="KW-0862">Zinc</keyword>
<dbReference type="GO" id="GO:0000981">
    <property type="term" value="F:DNA-binding transcription factor activity, RNA polymerase II-specific"/>
    <property type="evidence" value="ECO:0007669"/>
    <property type="project" value="InterPro"/>
</dbReference>
<evidence type="ECO:0000256" key="5">
    <source>
        <dbReference type="ARBA" id="ARBA00022833"/>
    </source>
</evidence>
<dbReference type="PROSITE" id="PS00028">
    <property type="entry name" value="ZINC_FINGER_C2H2_1"/>
    <property type="match status" value="2"/>
</dbReference>
<feature type="compositionally biased region" description="Polar residues" evidence="8">
    <location>
        <begin position="116"/>
        <end position="128"/>
    </location>
</feature>
<feature type="compositionally biased region" description="Low complexity" evidence="8">
    <location>
        <begin position="414"/>
        <end position="439"/>
    </location>
</feature>
<dbReference type="InterPro" id="IPR007219">
    <property type="entry name" value="XnlR_reg_dom"/>
</dbReference>
<dbReference type="Pfam" id="PF00096">
    <property type="entry name" value="zf-C2H2"/>
    <property type="match status" value="2"/>
</dbReference>
<evidence type="ECO:0000256" key="6">
    <source>
        <dbReference type="ARBA" id="ARBA00023242"/>
    </source>
</evidence>
<protein>
    <recommendedName>
        <fullName evidence="9">C2H2-type domain-containing protein</fullName>
    </recommendedName>
</protein>
<dbReference type="InterPro" id="IPR036236">
    <property type="entry name" value="Znf_C2H2_sf"/>
</dbReference>
<evidence type="ECO:0000256" key="2">
    <source>
        <dbReference type="ARBA" id="ARBA00022723"/>
    </source>
</evidence>
<feature type="domain" description="C2H2-type" evidence="9">
    <location>
        <begin position="61"/>
        <end position="89"/>
    </location>
</feature>
<dbReference type="GO" id="GO:0008270">
    <property type="term" value="F:zinc ion binding"/>
    <property type="evidence" value="ECO:0007669"/>
    <property type="project" value="UniProtKB-KW"/>
</dbReference>
<dbReference type="GO" id="GO:0005634">
    <property type="term" value="C:nucleus"/>
    <property type="evidence" value="ECO:0007669"/>
    <property type="project" value="UniProtKB-SubCell"/>
</dbReference>
<keyword evidence="2" id="KW-0479">Metal-binding</keyword>
<evidence type="ECO:0000256" key="7">
    <source>
        <dbReference type="PROSITE-ProRule" id="PRU00042"/>
    </source>
</evidence>
<dbReference type="PROSITE" id="PS50157">
    <property type="entry name" value="ZINC_FINGER_C2H2_2"/>
    <property type="match status" value="2"/>
</dbReference>
<sequence>MLVLARPHAKSLNGPQNINPNFPPPKTDKPRPHVCATCTRSFARLEHLKRHERSHTKEKPFACPECTRCFARRDLLLRHQQKLHMTALPASRQRGARRESTSSTAPGGSARVRKNSMANNASGTTGNGSMRPRANTISHVDNTTLGMLVAANSSVSGHEGVGLGMGNYSGMGGLPGVANYHPRGMSCAARHQGNPHVLPKLETKNHSINVGASLRTAPAFGGFGGEMDMESFWLGGSTVNPAQLHFSDSPQMGAFDPQSPYHQVFPGVRQGHATIDSDGNFGWLNNFENQMTFNNFNEQAIDGSSPSAISTGSPGAMSEVMLDGSNNPMSSSGPWQNGTMSQAPFAPSYSTDLPGPPFLDMYPPGQLSPKSLSAQMGNTDQYFSTPPPLTSQTPLSMMLGMGNQYFHPSMAAKSETPSNSAASISSSNRQSSVTSVSTDSITDATRQALLATLSQPFMYGSLKITQPQVSSPLSPGFPPKPRSMSNVPLPSTYDLQRYVAAYIQYFHPHLPFIHIPSLNFDSPAFTSNLRASSGHFTYGQSAIAGGGGSLILAMAAIGALYEYDFAASKELFEMAKKMIQLYLEERRKADMSAALKGNHIATEASAHNTPLWLVQAMLLNVIYGHNSGDKTLAGIASTHCAALINLSRAADLAKPLPEYSGGHEAFQRLKQEDAQKGGDEMGASQWNGAASYNILDAQNQWYDWKLGEERKRTLYAVFILSSLCVSAYNHAPALMNSEIGLDLPCDESLWAADSAEGWRSLGGAVIAEQRSISFASALSSLLTASQRPQPRNYHTSQPFDEANLKFENLPESDIKPSTFGCLVLINALHNYIWETRQRHMGRQWTTQETEAMHAHVEPALRAWQAAWSSHPEHSMERPNPFGASCLSADCIPYLDLAYVRLFVNLGRSKEAFFKRDFDAMADELARGAEIIQHADHSPSSSPSGGGSVATTSTTGSSPGIDATHIKLENPPTTDFSSEQPSSPGQCSKRERHLRKAAFCAVNALIVSDKLGVTFADFSSRELPLQAALCAFDCAQVIAEWVSTVQQRVGRYLGILGRDVLDYTAVPAIMLLEEDDCKLLEKINDVLASAEMKLADSGSMDMAPMATPNGPSTEDGGFGSKILLLHARLFERASVWPIKFHPTCYETSANIQVVTREMSQSLRTQASHIREKEVASIAIPHST</sequence>
<dbReference type="SUPFAM" id="SSF57667">
    <property type="entry name" value="beta-beta-alpha zinc fingers"/>
    <property type="match status" value="1"/>
</dbReference>
<feature type="domain" description="C2H2-type" evidence="9">
    <location>
        <begin position="33"/>
        <end position="60"/>
    </location>
</feature>
<evidence type="ECO:0000256" key="3">
    <source>
        <dbReference type="ARBA" id="ARBA00022737"/>
    </source>
</evidence>
<dbReference type="GO" id="GO:0006351">
    <property type="term" value="P:DNA-templated transcription"/>
    <property type="evidence" value="ECO:0007669"/>
    <property type="project" value="InterPro"/>
</dbReference>
<keyword evidence="6" id="KW-0539">Nucleus</keyword>
<evidence type="ECO:0000256" key="8">
    <source>
        <dbReference type="SAM" id="MobiDB-lite"/>
    </source>
</evidence>
<evidence type="ECO:0000256" key="4">
    <source>
        <dbReference type="ARBA" id="ARBA00022771"/>
    </source>
</evidence>
<dbReference type="InterPro" id="IPR013087">
    <property type="entry name" value="Znf_C2H2_type"/>
</dbReference>